<accession>A0A078LNA3</accession>
<evidence type="ECO:0000313" key="1">
    <source>
        <dbReference type="EMBL" id="CDZ85403.1"/>
    </source>
</evidence>
<dbReference type="AlphaFoldDB" id="A0A078LNA3"/>
<sequence length="206" mass="22782">MSNKILNPVVLIHKRENSDTYAVAITSGSQDHHDAVLMATMEPDMIGDDVDTWSKTGYYMAAEIEMLRRICSEAYQCVGVLADRCGALDDTGFIKLLDNLSQMKLVHDDLLPFQLSFCEKSGLTHAADTRQSGSNPATVPVNGVTDGKPLTAGTSISFTIDELSAMFSWMIPPYVVADTHTDEFNELRNKVFYALRDTRHRGTADE</sequence>
<dbReference type="EMBL" id="LK931336">
    <property type="protein sequence ID" value="CDZ85403.1"/>
    <property type="molecule type" value="Genomic_DNA"/>
</dbReference>
<gene>
    <name evidence="1" type="ORF">BN1086_03606</name>
</gene>
<proteinExistence type="predicted"/>
<reference evidence="1" key="1">
    <citation type="submission" date="2014-06" db="EMBL/GenBank/DDBJ databases">
        <authorList>
            <person name="Urmite Genomes Urmite Genomes"/>
        </authorList>
    </citation>
    <scope>NUCLEOTIDE SEQUENCE</scope>
</reference>
<organism evidence="1">
    <name type="scientific">Citrobacter koseri</name>
    <name type="common">Citrobacter diversus</name>
    <dbReference type="NCBI Taxonomy" id="545"/>
    <lineage>
        <taxon>Bacteria</taxon>
        <taxon>Pseudomonadati</taxon>
        <taxon>Pseudomonadota</taxon>
        <taxon>Gammaproteobacteria</taxon>
        <taxon>Enterobacterales</taxon>
        <taxon>Enterobacteriaceae</taxon>
        <taxon>Citrobacter</taxon>
    </lineage>
</organism>
<protein>
    <recommendedName>
        <fullName evidence="2">ATPase</fullName>
    </recommendedName>
</protein>
<name>A0A078LNA3_CITKO</name>
<dbReference type="PATRIC" id="fig|545.12.peg.3616"/>
<evidence type="ECO:0008006" key="2">
    <source>
        <dbReference type="Google" id="ProtNLM"/>
    </source>
</evidence>